<reference evidence="5" key="2">
    <citation type="journal article" date="2019" name="IMA Fungus">
        <title>Genome sequencing and comparison of five Tilletia species to identify candidate genes for the detection of regulated species infecting wheat.</title>
        <authorList>
            <person name="Nguyen H.D.T."/>
            <person name="Sultana T."/>
            <person name="Kesanakurti P."/>
            <person name="Hambleton S."/>
        </authorList>
    </citation>
    <scope>NUCLEOTIDE SEQUENCE</scope>
    <source>
        <strain evidence="5">DAOMC 236416</strain>
    </source>
</reference>
<dbReference type="Gene3D" id="3.40.50.12780">
    <property type="entry name" value="N-terminal domain of ligase-like"/>
    <property type="match status" value="1"/>
</dbReference>
<dbReference type="Pfam" id="PF00501">
    <property type="entry name" value="AMP-binding"/>
    <property type="match status" value="1"/>
</dbReference>
<feature type="domain" description="AMP-binding enzyme C-terminal" evidence="4">
    <location>
        <begin position="570"/>
        <end position="649"/>
    </location>
</feature>
<proteinExistence type="predicted"/>
<dbReference type="GO" id="GO:0016878">
    <property type="term" value="F:acid-thiol ligase activity"/>
    <property type="evidence" value="ECO:0007669"/>
    <property type="project" value="UniProtKB-ARBA"/>
</dbReference>
<dbReference type="InterPro" id="IPR050237">
    <property type="entry name" value="ATP-dep_AMP-bd_enzyme"/>
</dbReference>
<dbReference type="InterPro" id="IPR000873">
    <property type="entry name" value="AMP-dep_synth/lig_dom"/>
</dbReference>
<keyword evidence="2" id="KW-0812">Transmembrane</keyword>
<dbReference type="AlphaFoldDB" id="A0A177TIW3"/>
<dbReference type="InterPro" id="IPR020845">
    <property type="entry name" value="AMP-binding_CS"/>
</dbReference>
<keyword evidence="2" id="KW-1133">Transmembrane helix</keyword>
<feature type="region of interest" description="Disordered" evidence="1">
    <location>
        <begin position="1"/>
        <end position="55"/>
    </location>
</feature>
<evidence type="ECO:0000259" key="3">
    <source>
        <dbReference type="Pfam" id="PF00501"/>
    </source>
</evidence>
<sequence length="672" mass="72787">MTDDSPKLPSRAQLTAASSPPPPQATSAGESSEKKKKQEPPARHPSNMTLNSDAKPIEDLLPLERVDAFLTKPGGPLEIQYELLDGRIQPVFEAQRTTLRTLILGSMQSYSRRTHIVYGNVRLTYADTYKQATNLANALRIEYGVRKGDRIAVISRNTPHFALTVFAAYILGAIIVPINAFAEAPTLHFCIQDADARVVIVDVERWHRIHDSADGGGLAKLVKNSKSLQAIVVSPWKLDTYVPRSERDWLREDAATAAGGSLTITDWDDIAQRATTYPNLPLVKLSPEDYAMIMYTSGTTGLPKGVLSKHRQVLGPLGVAGVHVARAFIRRGQAPPTPVDADAWEEHLCPSILTLSPLFHVTGLSSGLISISLRGGKIVLLPSYSPQRALEVIRTEGIKGISGVGFMVREIMKLAQPGDLDSLESVTHGGASAANEIPDEVQKKKRGLSPSTGYGMTETNAIVLGAFLDEYIADPSTIGHPVPSVVVRIIDPETGRVVPDGQPGELLISSPCNATGYWRRPKETAETFLADGYVRTGDLARRGPNGYIYIMDRIKDMIIRGGENVSCSSVEGAIYSDARVSECAAVGLPDERLGERVGIIVVTHPSSSGSTLDTKAIQEIARAKGLPKFAIPEVVWVRTEPLGKNASGKVVKRELKEEMKKWLAAGGRESKL</sequence>
<evidence type="ECO:0000313" key="5">
    <source>
        <dbReference type="EMBL" id="KAE8259611.1"/>
    </source>
</evidence>
<dbReference type="PANTHER" id="PTHR43767">
    <property type="entry name" value="LONG-CHAIN-FATTY-ACID--COA LIGASE"/>
    <property type="match status" value="1"/>
</dbReference>
<evidence type="ECO:0000259" key="4">
    <source>
        <dbReference type="Pfam" id="PF13193"/>
    </source>
</evidence>
<dbReference type="SUPFAM" id="SSF56801">
    <property type="entry name" value="Acetyl-CoA synthetase-like"/>
    <property type="match status" value="1"/>
</dbReference>
<feature type="domain" description="AMP-dependent synthetase/ligase" evidence="3">
    <location>
        <begin position="108"/>
        <end position="518"/>
    </location>
</feature>
<evidence type="ECO:0000256" key="1">
    <source>
        <dbReference type="SAM" id="MobiDB-lite"/>
    </source>
</evidence>
<name>A0A177TIW3_9BASI</name>
<protein>
    <recommendedName>
        <fullName evidence="7">AMP-dependent synthetase/ligase domain-containing protein</fullName>
    </recommendedName>
</protein>
<gene>
    <name evidence="5" type="ORF">A4X13_0g901</name>
</gene>
<keyword evidence="2" id="KW-0472">Membrane</keyword>
<dbReference type="InterPro" id="IPR045851">
    <property type="entry name" value="AMP-bd_C_sf"/>
</dbReference>
<evidence type="ECO:0000313" key="6">
    <source>
        <dbReference type="Proteomes" id="UP000077521"/>
    </source>
</evidence>
<dbReference type="PANTHER" id="PTHR43767:SF1">
    <property type="entry name" value="NONRIBOSOMAL PEPTIDE SYNTHASE PES1 (EUROFUNG)-RELATED"/>
    <property type="match status" value="1"/>
</dbReference>
<dbReference type="EMBL" id="LWDF02000031">
    <property type="protein sequence ID" value="KAE8259611.1"/>
    <property type="molecule type" value="Genomic_DNA"/>
</dbReference>
<organism evidence="5 6">
    <name type="scientific">Tilletia indica</name>
    <dbReference type="NCBI Taxonomy" id="43049"/>
    <lineage>
        <taxon>Eukaryota</taxon>
        <taxon>Fungi</taxon>
        <taxon>Dikarya</taxon>
        <taxon>Basidiomycota</taxon>
        <taxon>Ustilaginomycotina</taxon>
        <taxon>Exobasidiomycetes</taxon>
        <taxon>Tilletiales</taxon>
        <taxon>Tilletiaceae</taxon>
        <taxon>Tilletia</taxon>
    </lineage>
</organism>
<feature type="region of interest" description="Disordered" evidence="1">
    <location>
        <begin position="429"/>
        <end position="450"/>
    </location>
</feature>
<dbReference type="Gene3D" id="3.30.300.30">
    <property type="match status" value="1"/>
</dbReference>
<dbReference type="InterPro" id="IPR042099">
    <property type="entry name" value="ANL_N_sf"/>
</dbReference>
<reference evidence="5" key="1">
    <citation type="submission" date="2016-04" db="EMBL/GenBank/DDBJ databases">
        <authorList>
            <person name="Nguyen H.D."/>
            <person name="Samba Siva P."/>
            <person name="Cullis J."/>
            <person name="Levesque C.A."/>
            <person name="Hambleton S."/>
        </authorList>
    </citation>
    <scope>NUCLEOTIDE SEQUENCE</scope>
    <source>
        <strain evidence="5">DAOMC 236416</strain>
    </source>
</reference>
<dbReference type="Proteomes" id="UP000077521">
    <property type="component" value="Unassembled WGS sequence"/>
</dbReference>
<feature type="transmembrane region" description="Helical" evidence="2">
    <location>
        <begin position="160"/>
        <end position="182"/>
    </location>
</feature>
<dbReference type="InterPro" id="IPR025110">
    <property type="entry name" value="AMP-bd_C"/>
</dbReference>
<dbReference type="PROSITE" id="PS00455">
    <property type="entry name" value="AMP_BINDING"/>
    <property type="match status" value="1"/>
</dbReference>
<evidence type="ECO:0000256" key="2">
    <source>
        <dbReference type="SAM" id="Phobius"/>
    </source>
</evidence>
<feature type="compositionally biased region" description="Basic and acidic residues" evidence="1">
    <location>
        <begin position="31"/>
        <end position="42"/>
    </location>
</feature>
<evidence type="ECO:0008006" key="7">
    <source>
        <dbReference type="Google" id="ProtNLM"/>
    </source>
</evidence>
<dbReference type="Pfam" id="PF13193">
    <property type="entry name" value="AMP-binding_C"/>
    <property type="match status" value="1"/>
</dbReference>
<keyword evidence="6" id="KW-1185">Reference proteome</keyword>
<comment type="caution">
    <text evidence="5">The sequence shown here is derived from an EMBL/GenBank/DDBJ whole genome shotgun (WGS) entry which is preliminary data.</text>
</comment>
<accession>A0A177TIW3</accession>